<accession>A0A8J5RW61</accession>
<sequence>MLLPRGVPPTPHWIPGSGPVVGGARRGGDLATARARNIAARNRCWKDDVPCSQHSLGVLVASSSLFSSLLEGRTRLTSMFVVQT</sequence>
<reference evidence="2" key="2">
    <citation type="submission" date="2021-02" db="EMBL/GenBank/DDBJ databases">
        <authorList>
            <person name="Kimball J.A."/>
            <person name="Haas M.W."/>
            <person name="Macchietto M."/>
            <person name="Kono T."/>
            <person name="Duquette J."/>
            <person name="Shao M."/>
        </authorList>
    </citation>
    <scope>NUCLEOTIDE SEQUENCE</scope>
    <source>
        <tissue evidence="2">Fresh leaf tissue</tissue>
    </source>
</reference>
<proteinExistence type="predicted"/>
<dbReference type="AlphaFoldDB" id="A0A8J5RW61"/>
<organism evidence="2 3">
    <name type="scientific">Zizania palustris</name>
    <name type="common">Northern wild rice</name>
    <dbReference type="NCBI Taxonomy" id="103762"/>
    <lineage>
        <taxon>Eukaryota</taxon>
        <taxon>Viridiplantae</taxon>
        <taxon>Streptophyta</taxon>
        <taxon>Embryophyta</taxon>
        <taxon>Tracheophyta</taxon>
        <taxon>Spermatophyta</taxon>
        <taxon>Magnoliopsida</taxon>
        <taxon>Liliopsida</taxon>
        <taxon>Poales</taxon>
        <taxon>Poaceae</taxon>
        <taxon>BOP clade</taxon>
        <taxon>Oryzoideae</taxon>
        <taxon>Oryzeae</taxon>
        <taxon>Zizaniinae</taxon>
        <taxon>Zizania</taxon>
    </lineage>
</organism>
<evidence type="ECO:0000256" key="1">
    <source>
        <dbReference type="SAM" id="MobiDB-lite"/>
    </source>
</evidence>
<dbReference type="Proteomes" id="UP000729402">
    <property type="component" value="Unassembled WGS sequence"/>
</dbReference>
<evidence type="ECO:0000313" key="3">
    <source>
        <dbReference type="Proteomes" id="UP000729402"/>
    </source>
</evidence>
<keyword evidence="3" id="KW-1185">Reference proteome</keyword>
<evidence type="ECO:0000313" key="2">
    <source>
        <dbReference type="EMBL" id="KAG8054539.1"/>
    </source>
</evidence>
<comment type="caution">
    <text evidence="2">The sequence shown here is derived from an EMBL/GenBank/DDBJ whole genome shotgun (WGS) entry which is preliminary data.</text>
</comment>
<feature type="region of interest" description="Disordered" evidence="1">
    <location>
        <begin position="1"/>
        <end position="20"/>
    </location>
</feature>
<feature type="compositionally biased region" description="Pro residues" evidence="1">
    <location>
        <begin position="1"/>
        <end position="12"/>
    </location>
</feature>
<name>A0A8J5RW61_ZIZPA</name>
<dbReference type="EMBL" id="JAAALK010000288">
    <property type="protein sequence ID" value="KAG8054539.1"/>
    <property type="molecule type" value="Genomic_DNA"/>
</dbReference>
<gene>
    <name evidence="2" type="ORF">GUJ93_ZPchr0001g31908</name>
</gene>
<protein>
    <submittedName>
        <fullName evidence="2">Uncharacterized protein</fullName>
    </submittedName>
</protein>
<reference evidence="2" key="1">
    <citation type="journal article" date="2021" name="bioRxiv">
        <title>Whole Genome Assembly and Annotation of Northern Wild Rice, Zizania palustris L., Supports a Whole Genome Duplication in the Zizania Genus.</title>
        <authorList>
            <person name="Haas M."/>
            <person name="Kono T."/>
            <person name="Macchietto M."/>
            <person name="Millas R."/>
            <person name="McGilp L."/>
            <person name="Shao M."/>
            <person name="Duquette J."/>
            <person name="Hirsch C.N."/>
            <person name="Kimball J."/>
        </authorList>
    </citation>
    <scope>NUCLEOTIDE SEQUENCE</scope>
    <source>
        <tissue evidence="2">Fresh leaf tissue</tissue>
    </source>
</reference>